<accession>A0AB73U6L6</accession>
<dbReference type="AlphaFoldDB" id="A0AB73U6L6"/>
<evidence type="ECO:0000313" key="2">
    <source>
        <dbReference type="EMBL" id="QDF71863.1"/>
    </source>
</evidence>
<organism evidence="2 3">
    <name type="scientific">Mycobacteroides chelonae</name>
    <name type="common">Mycobacterium chelonae</name>
    <dbReference type="NCBI Taxonomy" id="1774"/>
    <lineage>
        <taxon>Bacteria</taxon>
        <taxon>Bacillati</taxon>
        <taxon>Actinomycetota</taxon>
        <taxon>Actinomycetes</taxon>
        <taxon>Mycobacteriales</taxon>
        <taxon>Mycobacteriaceae</taxon>
        <taxon>Mycobacteroides</taxon>
    </lineage>
</organism>
<evidence type="ECO:0000259" key="1">
    <source>
        <dbReference type="Pfam" id="PF14594"/>
    </source>
</evidence>
<feature type="domain" description="Gp28/Gp37-like" evidence="1">
    <location>
        <begin position="35"/>
        <end position="515"/>
    </location>
</feature>
<dbReference type="RefSeq" id="WP_109549995.1">
    <property type="nucleotide sequence ID" value="NZ_CP041150.1"/>
</dbReference>
<dbReference type="Proteomes" id="UP000317728">
    <property type="component" value="Chromosome"/>
</dbReference>
<reference evidence="2 3" key="1">
    <citation type="submission" date="2019-06" db="EMBL/GenBank/DDBJ databases">
        <title>Whole geneome sequnce of Mycobacteroides chelonae M77 isolated from bovine milk from Meghalaya, India.</title>
        <authorList>
            <person name="Vise E."/>
            <person name="Das S."/>
            <person name="Garg A."/>
            <person name="Ghatak S."/>
            <person name="Shakuntala I."/>
            <person name="Milton A.A.P."/>
            <person name="Karam A."/>
            <person name="Sanjukta R."/>
            <person name="Puro K."/>
            <person name="Sen A."/>
        </authorList>
    </citation>
    <scope>NUCLEOTIDE SEQUENCE [LARGE SCALE GENOMIC DNA]</scope>
    <source>
        <strain evidence="2 3">M77</strain>
    </source>
</reference>
<evidence type="ECO:0000313" key="3">
    <source>
        <dbReference type="Proteomes" id="UP000317728"/>
    </source>
</evidence>
<protein>
    <recommendedName>
        <fullName evidence="1">Gp28/Gp37-like domain-containing protein</fullName>
    </recommendedName>
</protein>
<gene>
    <name evidence="2" type="ORF">FJK96_18025</name>
</gene>
<dbReference type="Pfam" id="PF14594">
    <property type="entry name" value="Sipho_Gp37"/>
    <property type="match status" value="1"/>
</dbReference>
<dbReference type="EMBL" id="CP041150">
    <property type="protein sequence ID" value="QDF71863.1"/>
    <property type="molecule type" value="Genomic_DNA"/>
</dbReference>
<name>A0AB73U6L6_MYCCH</name>
<dbReference type="InterPro" id="IPR029432">
    <property type="entry name" value="Gp28/Gp37-like_dom"/>
</dbReference>
<proteinExistence type="predicted"/>
<sequence length="565" mass="63097">MPTPDLGHVLTPEIESQLLERQHAYLNRETKPPLIRLWDKNFKLISRIALPETWDAEELAHNAGEATIEIVGEANAWLREIIVYDTKPEEDLFITFDFDPDKPHDWRNRWGGFVDTITDTEEQGKATRTVLKCLHGRRYLETTLLASNPVFPQEIQLPKMFLWGGPTATACASALWINLFRLYTLNGFFPLPRNLFAPETYLENVSPLNWPVQVMPLNPITDQSRWCTLGAKWKDAHTIFDPLLKNAGVVAKVYCWLPGDPPPYTMFGPLADVLKPSRACFIVDFQNKSGVTGPTGTALDGGLNLIAATADDMITEFLFPIDADGDGETDPFIRRLLGVAPQPPPIVYRDAGYGGPLKSTMTIHKSQATDIVTGGKSPQWVNQAITFAIRYALSQLAQTIAFYGQAQGTEGLDNLYQGQLDDVFLAYMRWVDPRRSATVGPYARREYFEPGTGSAYTINGVQSLRQGDYKCQAYTTFKFDVLDGFPYKLGEDFELGDRIQAERRGILHTDQVLAIRRSGGRLISHRPLISLGDDSREEDPISRGFAQIANVANFAALLAGSGDMF</sequence>